<proteinExistence type="predicted"/>
<evidence type="ECO:0000313" key="1">
    <source>
        <dbReference type="EMBL" id="PMD50548.1"/>
    </source>
</evidence>
<sequence>MIDKRYMLLDALAVFCSTLPRRRKCTHESRGFVNAIHTQKFPESLDGTEPPLSSSDVDIRFSVNDKGPIASDSTSVDSPLERSWSQQQARYGIIAVTRPKASPDDLSPSFSEGGRGGEANLQTESLFSNLTTVLQHELNFKKQVENNAEKFRTKSGGLQYLRHEELHGTWHFLIINHGLETTRSEAFSVLINVFGETLMCLSLWIFTPPVVAAEDRVLAGPRWRGEATPVISRDPRKEKENQDRGEVRILG</sequence>
<dbReference type="RefSeq" id="XP_024727452.1">
    <property type="nucleotide sequence ID" value="XM_024884182.1"/>
</dbReference>
<reference evidence="1 2" key="1">
    <citation type="submission" date="2016-04" db="EMBL/GenBank/DDBJ databases">
        <title>A degradative enzymes factory behind the ericoid mycorrhizal symbiosis.</title>
        <authorList>
            <consortium name="DOE Joint Genome Institute"/>
            <person name="Martino E."/>
            <person name="Morin E."/>
            <person name="Grelet G."/>
            <person name="Kuo A."/>
            <person name="Kohler A."/>
            <person name="Daghino S."/>
            <person name="Barry K."/>
            <person name="Choi C."/>
            <person name="Cichocki N."/>
            <person name="Clum A."/>
            <person name="Copeland A."/>
            <person name="Hainaut M."/>
            <person name="Haridas S."/>
            <person name="Labutti K."/>
            <person name="Lindquist E."/>
            <person name="Lipzen A."/>
            <person name="Khouja H.-R."/>
            <person name="Murat C."/>
            <person name="Ohm R."/>
            <person name="Olson A."/>
            <person name="Spatafora J."/>
            <person name="Veneault-Fourrey C."/>
            <person name="Henrissat B."/>
            <person name="Grigoriev I."/>
            <person name="Martin F."/>
            <person name="Perotto S."/>
        </authorList>
    </citation>
    <scope>NUCLEOTIDE SEQUENCE [LARGE SCALE GENOMIC DNA]</scope>
    <source>
        <strain evidence="1 2">E</strain>
    </source>
</reference>
<gene>
    <name evidence="1" type="ORF">K444DRAFT_637904</name>
</gene>
<dbReference type="GeneID" id="36592259"/>
<dbReference type="Proteomes" id="UP000235371">
    <property type="component" value="Unassembled WGS sequence"/>
</dbReference>
<dbReference type="InParanoid" id="A0A2J6SIE7"/>
<accession>A0A2J6SIE7</accession>
<name>A0A2J6SIE7_9HELO</name>
<evidence type="ECO:0000313" key="2">
    <source>
        <dbReference type="Proteomes" id="UP000235371"/>
    </source>
</evidence>
<organism evidence="1 2">
    <name type="scientific">Hyaloscypha bicolor E</name>
    <dbReference type="NCBI Taxonomy" id="1095630"/>
    <lineage>
        <taxon>Eukaryota</taxon>
        <taxon>Fungi</taxon>
        <taxon>Dikarya</taxon>
        <taxon>Ascomycota</taxon>
        <taxon>Pezizomycotina</taxon>
        <taxon>Leotiomycetes</taxon>
        <taxon>Helotiales</taxon>
        <taxon>Hyaloscyphaceae</taxon>
        <taxon>Hyaloscypha</taxon>
        <taxon>Hyaloscypha bicolor</taxon>
    </lineage>
</organism>
<dbReference type="EMBL" id="KZ613913">
    <property type="protein sequence ID" value="PMD50548.1"/>
    <property type="molecule type" value="Genomic_DNA"/>
</dbReference>
<dbReference type="AlphaFoldDB" id="A0A2J6SIE7"/>
<keyword evidence="2" id="KW-1185">Reference proteome</keyword>
<protein>
    <submittedName>
        <fullName evidence="1">Uncharacterized protein</fullName>
    </submittedName>
</protein>